<accession>A0A0G1EA04</accession>
<evidence type="ECO:0008006" key="4">
    <source>
        <dbReference type="Google" id="ProtNLM"/>
    </source>
</evidence>
<evidence type="ECO:0000256" key="1">
    <source>
        <dbReference type="ARBA" id="ARBA00022649"/>
    </source>
</evidence>
<organism evidence="2 3">
    <name type="scientific">Candidatus Beckwithbacteria bacterium GW2011_GWA2_43_10</name>
    <dbReference type="NCBI Taxonomy" id="1618369"/>
    <lineage>
        <taxon>Bacteria</taxon>
        <taxon>Candidatus Beckwithiibacteriota</taxon>
    </lineage>
</organism>
<dbReference type="SUPFAM" id="SSF143011">
    <property type="entry name" value="RelE-like"/>
    <property type="match status" value="1"/>
</dbReference>
<dbReference type="STRING" id="1618369.UV54_C0026G0004"/>
<name>A0A0G1EA04_9BACT</name>
<proteinExistence type="predicted"/>
<dbReference type="AlphaFoldDB" id="A0A0G1EA04"/>
<sequence>MKIGYSRLAQKSLRRFPKNKQFQLIQKISLLKNNPLAGKKLKGEWSGFYSLRIWPYRLLYGLDLKAKLIKIHKIEHRQGVYK</sequence>
<dbReference type="InterPro" id="IPR007712">
    <property type="entry name" value="RelE/ParE_toxin"/>
</dbReference>
<comment type="caution">
    <text evidence="2">The sequence shown here is derived from an EMBL/GenBank/DDBJ whole genome shotgun (WGS) entry which is preliminary data.</text>
</comment>
<dbReference type="EMBL" id="LCEW01000026">
    <property type="protein sequence ID" value="KKS79896.1"/>
    <property type="molecule type" value="Genomic_DNA"/>
</dbReference>
<evidence type="ECO:0000313" key="3">
    <source>
        <dbReference type="Proteomes" id="UP000034213"/>
    </source>
</evidence>
<dbReference type="Gene3D" id="3.30.2310.20">
    <property type="entry name" value="RelE-like"/>
    <property type="match status" value="1"/>
</dbReference>
<keyword evidence="1" id="KW-1277">Toxin-antitoxin system</keyword>
<gene>
    <name evidence="2" type="ORF">UV54_C0026G0004</name>
</gene>
<dbReference type="Proteomes" id="UP000034213">
    <property type="component" value="Unassembled WGS sequence"/>
</dbReference>
<evidence type="ECO:0000313" key="2">
    <source>
        <dbReference type="EMBL" id="KKS79896.1"/>
    </source>
</evidence>
<protein>
    <recommendedName>
        <fullName evidence="4">Addiction module toxin, RelE/StbE family</fullName>
    </recommendedName>
</protein>
<dbReference type="InterPro" id="IPR035093">
    <property type="entry name" value="RelE/ParE_toxin_dom_sf"/>
</dbReference>
<reference evidence="2 3" key="1">
    <citation type="journal article" date="2015" name="Nature">
        <title>rRNA introns, odd ribosomes, and small enigmatic genomes across a large radiation of phyla.</title>
        <authorList>
            <person name="Brown C.T."/>
            <person name="Hug L.A."/>
            <person name="Thomas B.C."/>
            <person name="Sharon I."/>
            <person name="Castelle C.J."/>
            <person name="Singh A."/>
            <person name="Wilkins M.J."/>
            <person name="Williams K.H."/>
            <person name="Banfield J.F."/>
        </authorList>
    </citation>
    <scope>NUCLEOTIDE SEQUENCE [LARGE SCALE GENOMIC DNA]</scope>
</reference>
<dbReference type="Pfam" id="PF05016">
    <property type="entry name" value="ParE_toxin"/>
    <property type="match status" value="1"/>
</dbReference>